<dbReference type="Proteomes" id="UP001472677">
    <property type="component" value="Unassembled WGS sequence"/>
</dbReference>
<protein>
    <submittedName>
        <fullName evidence="1">Uncharacterized protein</fullName>
    </submittedName>
</protein>
<accession>A0ABR2FMB9</accession>
<organism evidence="1 2">
    <name type="scientific">Hibiscus sabdariffa</name>
    <name type="common">roselle</name>
    <dbReference type="NCBI Taxonomy" id="183260"/>
    <lineage>
        <taxon>Eukaryota</taxon>
        <taxon>Viridiplantae</taxon>
        <taxon>Streptophyta</taxon>
        <taxon>Embryophyta</taxon>
        <taxon>Tracheophyta</taxon>
        <taxon>Spermatophyta</taxon>
        <taxon>Magnoliopsida</taxon>
        <taxon>eudicotyledons</taxon>
        <taxon>Gunneridae</taxon>
        <taxon>Pentapetalae</taxon>
        <taxon>rosids</taxon>
        <taxon>malvids</taxon>
        <taxon>Malvales</taxon>
        <taxon>Malvaceae</taxon>
        <taxon>Malvoideae</taxon>
        <taxon>Hibiscus</taxon>
    </lineage>
</organism>
<reference evidence="1 2" key="1">
    <citation type="journal article" date="2024" name="G3 (Bethesda)">
        <title>Genome assembly of Hibiscus sabdariffa L. provides insights into metabolisms of medicinal natural products.</title>
        <authorList>
            <person name="Kim T."/>
        </authorList>
    </citation>
    <scope>NUCLEOTIDE SEQUENCE [LARGE SCALE GENOMIC DNA]</scope>
    <source>
        <strain evidence="1">TK-2024</strain>
        <tissue evidence="1">Old leaves</tissue>
    </source>
</reference>
<gene>
    <name evidence="1" type="ORF">V6N12_072050</name>
</gene>
<dbReference type="EMBL" id="JBBPBM010000006">
    <property type="protein sequence ID" value="KAK8581844.1"/>
    <property type="molecule type" value="Genomic_DNA"/>
</dbReference>
<evidence type="ECO:0000313" key="1">
    <source>
        <dbReference type="EMBL" id="KAK8581844.1"/>
    </source>
</evidence>
<proteinExistence type="predicted"/>
<keyword evidence="2" id="KW-1185">Reference proteome</keyword>
<name>A0ABR2FMB9_9ROSI</name>
<evidence type="ECO:0000313" key="2">
    <source>
        <dbReference type="Proteomes" id="UP001472677"/>
    </source>
</evidence>
<sequence length="95" mass="10470">MALPSDNTRVEAQGVSRLVKELCTIKTKSAACSQDTVPFCKTDVWSSDNKALNKSWLIIFVWEALWWPVGGQPDLDPIEEPLHETAGGRIRTAGS</sequence>
<comment type="caution">
    <text evidence="1">The sequence shown here is derived from an EMBL/GenBank/DDBJ whole genome shotgun (WGS) entry which is preliminary data.</text>
</comment>